<keyword evidence="4 8" id="KW-0378">Hydrolase</keyword>
<proteinExistence type="inferred from homology"/>
<evidence type="ECO:0000313" key="10">
    <source>
        <dbReference type="EMBL" id="KEQ18003.1"/>
    </source>
</evidence>
<dbReference type="PANTHER" id="PTHR13604:SF0">
    <property type="entry name" value="ABASIC SITE PROCESSING PROTEIN HMCES"/>
    <property type="match status" value="1"/>
</dbReference>
<dbReference type="InterPro" id="IPR003738">
    <property type="entry name" value="SRAP"/>
</dbReference>
<sequence>MCGRYTLMTDQIDLGWLGMSQPVINIPSYNVAPGEQVLIIKNNEKGKPEALRVKWGLVPHWLQDFSRAQINARIETAADKPMFRDAIRKRRCLILADGWFDWQKTRGRSQPWYIRPKSSGVFAFAGVWESYPVDDQLSFESCAILTRPAISHITPLTERMPVVLPQKQAADWLGEDYEAVLMHQENPDQVISNLSFYKVGRTVNSVANKGADCVKKLVSTF</sequence>
<dbReference type="GO" id="GO:0003697">
    <property type="term" value="F:single-stranded DNA binding"/>
    <property type="evidence" value="ECO:0007669"/>
    <property type="project" value="InterPro"/>
</dbReference>
<evidence type="ECO:0000256" key="8">
    <source>
        <dbReference type="RuleBase" id="RU364100"/>
    </source>
</evidence>
<dbReference type="OrthoDB" id="6192129at2"/>
<dbReference type="eggNOG" id="COG2135">
    <property type="taxonomic scope" value="Bacteria"/>
</dbReference>
<keyword evidence="3" id="KW-0227">DNA damage</keyword>
<keyword evidence="6" id="KW-0238">DNA-binding</keyword>
<accession>A0A081NHT0</accession>
<dbReference type="RefSeq" id="WP_034835037.1">
    <property type="nucleotide sequence ID" value="NZ_JOKH01000002.1"/>
</dbReference>
<dbReference type="Gene3D" id="3.90.1680.10">
    <property type="entry name" value="SOS response associated peptidase-like"/>
    <property type="match status" value="1"/>
</dbReference>
<evidence type="ECO:0000256" key="4">
    <source>
        <dbReference type="ARBA" id="ARBA00022801"/>
    </source>
</evidence>
<dbReference type="GO" id="GO:0006508">
    <property type="term" value="P:proteolysis"/>
    <property type="evidence" value="ECO:0007669"/>
    <property type="project" value="UniProtKB-KW"/>
</dbReference>
<dbReference type="EMBL" id="JOKH01000002">
    <property type="protein sequence ID" value="KEQ18003.1"/>
    <property type="molecule type" value="Genomic_DNA"/>
</dbReference>
<protein>
    <recommendedName>
        <fullName evidence="8">Abasic site processing protein</fullName>
        <ecNumber evidence="8">3.4.-.-</ecNumber>
    </recommendedName>
</protein>
<dbReference type="EC" id="3.4.-.-" evidence="8"/>
<evidence type="ECO:0000256" key="1">
    <source>
        <dbReference type="ARBA" id="ARBA00008136"/>
    </source>
</evidence>
<dbReference type="Proteomes" id="UP000028073">
    <property type="component" value="Unassembled WGS sequence"/>
</dbReference>
<dbReference type="GO" id="GO:0106300">
    <property type="term" value="P:protein-DNA covalent cross-linking repair"/>
    <property type="evidence" value="ECO:0007669"/>
    <property type="project" value="InterPro"/>
</dbReference>
<gene>
    <name evidence="10" type="ORF">GZ78_10415</name>
    <name evidence="9" type="ORF">GZ78_15725</name>
</gene>
<dbReference type="GO" id="GO:0008233">
    <property type="term" value="F:peptidase activity"/>
    <property type="evidence" value="ECO:0007669"/>
    <property type="project" value="UniProtKB-KW"/>
</dbReference>
<dbReference type="InterPro" id="IPR036590">
    <property type="entry name" value="SRAP-like"/>
</dbReference>
<reference evidence="10 11" key="1">
    <citation type="submission" date="2014-06" db="EMBL/GenBank/DDBJ databases">
        <title>Whole Genome Sequences of Three Symbiotic Endozoicomonas Bacteria.</title>
        <authorList>
            <person name="Neave M.J."/>
            <person name="Apprill A."/>
            <person name="Voolstra C.R."/>
        </authorList>
    </citation>
    <scope>NUCLEOTIDE SEQUENCE [LARGE SCALE GENOMIC DNA]</scope>
    <source>
        <strain evidence="10 11">DSM 25634</strain>
    </source>
</reference>
<evidence type="ECO:0000256" key="3">
    <source>
        <dbReference type="ARBA" id="ARBA00022763"/>
    </source>
</evidence>
<dbReference type="GO" id="GO:0016829">
    <property type="term" value="F:lyase activity"/>
    <property type="evidence" value="ECO:0007669"/>
    <property type="project" value="UniProtKB-KW"/>
</dbReference>
<dbReference type="PANTHER" id="PTHR13604">
    <property type="entry name" value="DC12-RELATED"/>
    <property type="match status" value="1"/>
</dbReference>
<dbReference type="AlphaFoldDB" id="A0A081NHT0"/>
<keyword evidence="5" id="KW-0190">Covalent protein-DNA linkage</keyword>
<keyword evidence="11" id="KW-1185">Reference proteome</keyword>
<dbReference type="Pfam" id="PF02586">
    <property type="entry name" value="SRAP"/>
    <property type="match status" value="1"/>
</dbReference>
<dbReference type="STRING" id="1137799.GZ78_10415"/>
<name>A0A081NHT0_9GAMM</name>
<comment type="caution">
    <text evidence="10">The sequence shown here is derived from an EMBL/GenBank/DDBJ whole genome shotgun (WGS) entry which is preliminary data.</text>
</comment>
<dbReference type="SUPFAM" id="SSF143081">
    <property type="entry name" value="BB1717-like"/>
    <property type="match status" value="1"/>
</dbReference>
<evidence type="ECO:0000256" key="6">
    <source>
        <dbReference type="ARBA" id="ARBA00023125"/>
    </source>
</evidence>
<keyword evidence="7" id="KW-0456">Lyase</keyword>
<evidence type="ECO:0000313" key="11">
    <source>
        <dbReference type="Proteomes" id="UP000028073"/>
    </source>
</evidence>
<evidence type="ECO:0000256" key="2">
    <source>
        <dbReference type="ARBA" id="ARBA00022670"/>
    </source>
</evidence>
<organism evidence="10 11">
    <name type="scientific">Endozoicomonas numazuensis</name>
    <dbReference type="NCBI Taxonomy" id="1137799"/>
    <lineage>
        <taxon>Bacteria</taxon>
        <taxon>Pseudomonadati</taxon>
        <taxon>Pseudomonadota</taxon>
        <taxon>Gammaproteobacteria</taxon>
        <taxon>Oceanospirillales</taxon>
        <taxon>Endozoicomonadaceae</taxon>
        <taxon>Endozoicomonas</taxon>
    </lineage>
</organism>
<keyword evidence="2 8" id="KW-0645">Protease</keyword>
<evidence type="ECO:0000256" key="7">
    <source>
        <dbReference type="ARBA" id="ARBA00023239"/>
    </source>
</evidence>
<evidence type="ECO:0000256" key="5">
    <source>
        <dbReference type="ARBA" id="ARBA00023124"/>
    </source>
</evidence>
<dbReference type="EMBL" id="JOKH01000003">
    <property type="protein sequence ID" value="KEQ17270.1"/>
    <property type="molecule type" value="Genomic_DNA"/>
</dbReference>
<comment type="similarity">
    <text evidence="1 8">Belongs to the SOS response-associated peptidase family.</text>
</comment>
<evidence type="ECO:0000313" key="9">
    <source>
        <dbReference type="EMBL" id="KEQ17270.1"/>
    </source>
</evidence>